<dbReference type="KEGG" id="mtm:MYCTH_103134"/>
<evidence type="ECO:0000313" key="3">
    <source>
        <dbReference type="Proteomes" id="UP000007322"/>
    </source>
</evidence>
<dbReference type="InParanoid" id="G2QIF9"/>
<sequence length="282" mass="31408">MIASPCVSRPGKKNGNSPRVRKRQKPIALTVPGQQIAKPIVWPAELTRQKPARRKISIPQTAFEQLPPLPDAARGWEAPAHILPVSIPQRPADSSAASVLAQQELLRHKQCLVYQEVSHFLYSETTFTFAGFGELDAFLDWISPETALSIRSVTFIAHMLPNGTEHCKELIGGNYFRGAGRDHVALFRRMPNLRKLDIHFFPSAMLAFTTQFVDMMKPLEELPRTVAIGVVLPRVYYKQDRSGDGLPFVGRFGAGASFYSVARPVIFAGVVATSCEAYRKFF</sequence>
<dbReference type="AlphaFoldDB" id="G2QIF9"/>
<name>G2QIF9_THET4</name>
<evidence type="ECO:0000313" key="2">
    <source>
        <dbReference type="EMBL" id="AEO60333.1"/>
    </source>
</evidence>
<accession>G2QIF9</accession>
<feature type="region of interest" description="Disordered" evidence="1">
    <location>
        <begin position="1"/>
        <end position="25"/>
    </location>
</feature>
<dbReference type="eggNOG" id="ENOG502R9F3">
    <property type="taxonomic scope" value="Eukaryota"/>
</dbReference>
<dbReference type="GeneID" id="11511338"/>
<dbReference type="EMBL" id="CP003006">
    <property type="protein sequence ID" value="AEO60333.1"/>
    <property type="molecule type" value="Genomic_DNA"/>
</dbReference>
<keyword evidence="3" id="KW-1185">Reference proteome</keyword>
<organism evidence="2 3">
    <name type="scientific">Thermothelomyces thermophilus (strain ATCC 42464 / BCRC 31852 / DSM 1799)</name>
    <name type="common">Sporotrichum thermophile</name>
    <dbReference type="NCBI Taxonomy" id="573729"/>
    <lineage>
        <taxon>Eukaryota</taxon>
        <taxon>Fungi</taxon>
        <taxon>Dikarya</taxon>
        <taxon>Ascomycota</taxon>
        <taxon>Pezizomycotina</taxon>
        <taxon>Sordariomycetes</taxon>
        <taxon>Sordariomycetidae</taxon>
        <taxon>Sordariales</taxon>
        <taxon>Chaetomiaceae</taxon>
        <taxon>Thermothelomyces</taxon>
    </lineage>
</organism>
<reference evidence="2 3" key="1">
    <citation type="journal article" date="2011" name="Nat. Biotechnol.">
        <title>Comparative genomic analysis of the thermophilic biomass-degrading fungi Myceliophthora thermophila and Thielavia terrestris.</title>
        <authorList>
            <person name="Berka R.M."/>
            <person name="Grigoriev I.V."/>
            <person name="Otillar R."/>
            <person name="Salamov A."/>
            <person name="Grimwood J."/>
            <person name="Reid I."/>
            <person name="Ishmael N."/>
            <person name="John T."/>
            <person name="Darmond C."/>
            <person name="Moisan M.-C."/>
            <person name="Henrissat B."/>
            <person name="Coutinho P.M."/>
            <person name="Lombard V."/>
            <person name="Natvig D.O."/>
            <person name="Lindquist E."/>
            <person name="Schmutz J."/>
            <person name="Lucas S."/>
            <person name="Harris P."/>
            <person name="Powlowski J."/>
            <person name="Bellemare A."/>
            <person name="Taylor D."/>
            <person name="Butler G."/>
            <person name="de Vries R.P."/>
            <person name="Allijn I.E."/>
            <person name="van den Brink J."/>
            <person name="Ushinsky S."/>
            <person name="Storms R."/>
            <person name="Powell A.J."/>
            <person name="Paulsen I.T."/>
            <person name="Elbourne L.D.H."/>
            <person name="Baker S.E."/>
            <person name="Magnuson J."/>
            <person name="LaBoissiere S."/>
            <person name="Clutterbuck A.J."/>
            <person name="Martinez D."/>
            <person name="Wogulis M."/>
            <person name="de Leon A.L."/>
            <person name="Rey M.W."/>
            <person name="Tsang A."/>
        </authorList>
    </citation>
    <scope>NUCLEOTIDE SEQUENCE [LARGE SCALE GENOMIC DNA]</scope>
    <source>
        <strain evidence="3">ATCC 42464 / BCRC 31852 / DSM 1799</strain>
    </source>
</reference>
<protein>
    <submittedName>
        <fullName evidence="2">Uncharacterized protein</fullName>
    </submittedName>
</protein>
<dbReference type="OMA" id="GCEAYAR"/>
<dbReference type="Proteomes" id="UP000007322">
    <property type="component" value="Chromosome 5"/>
</dbReference>
<dbReference type="OrthoDB" id="4586867at2759"/>
<dbReference type="RefSeq" id="XP_003665578.1">
    <property type="nucleotide sequence ID" value="XM_003665530.1"/>
</dbReference>
<evidence type="ECO:0000256" key="1">
    <source>
        <dbReference type="SAM" id="MobiDB-lite"/>
    </source>
</evidence>
<proteinExistence type="predicted"/>
<gene>
    <name evidence="2" type="ORF">MYCTH_103134</name>
</gene>
<dbReference type="HOGENOM" id="CLU_987593_0_0_1"/>
<dbReference type="VEuPathDB" id="FungiDB:MYCTH_103134"/>